<dbReference type="OrthoDB" id="5835829at2759"/>
<reference evidence="5" key="2">
    <citation type="submission" date="2015-07" db="EMBL/GenBank/DDBJ databases">
        <authorList>
            <person name="Noorani M."/>
        </authorList>
    </citation>
    <scope>NUCLEOTIDE SEQUENCE</scope>
    <source>
        <strain evidence="5">Yugu1</strain>
    </source>
</reference>
<dbReference type="RefSeq" id="XP_012703470.1">
    <property type="nucleotide sequence ID" value="XM_012848016.2"/>
</dbReference>
<dbReference type="InterPro" id="IPR002213">
    <property type="entry name" value="UDP_glucos_trans"/>
</dbReference>
<dbReference type="GeneID" id="101780493"/>
<protein>
    <recommendedName>
        <fullName evidence="4">Glycosyltransferase</fullName>
        <ecNumber evidence="4">2.4.1.-</ecNumber>
    </recommendedName>
</protein>
<dbReference type="EMBL" id="CM003535">
    <property type="protein sequence ID" value="RCV38344.1"/>
    <property type="molecule type" value="Genomic_DNA"/>
</dbReference>
<name>K3ZI74_SETIT</name>
<dbReference type="CDD" id="cd03784">
    <property type="entry name" value="GT1_Gtf-like"/>
    <property type="match status" value="1"/>
</dbReference>
<dbReference type="EnsemblPlants" id="KQK94741">
    <property type="protein sequence ID" value="KQK94741"/>
    <property type="gene ID" value="SETIT_026276mg"/>
</dbReference>
<keyword evidence="3" id="KW-0328">Glycosyltransferase</keyword>
<keyword evidence="7" id="KW-1185">Reference proteome</keyword>
<dbReference type="FunFam" id="3.40.50.2000:FF:000063">
    <property type="entry name" value="Glycosyltransferase"/>
    <property type="match status" value="1"/>
</dbReference>
<accession>K3ZI74</accession>
<dbReference type="Pfam" id="PF00201">
    <property type="entry name" value="UDPGT"/>
    <property type="match status" value="1"/>
</dbReference>
<dbReference type="eggNOG" id="KOG1192">
    <property type="taxonomic scope" value="Eukaryota"/>
</dbReference>
<evidence type="ECO:0000256" key="4">
    <source>
        <dbReference type="RuleBase" id="RU362057"/>
    </source>
</evidence>
<dbReference type="Gene3D" id="3.40.50.2000">
    <property type="entry name" value="Glycogen Phosphorylase B"/>
    <property type="match status" value="2"/>
</dbReference>
<dbReference type="Proteomes" id="UP000004995">
    <property type="component" value="Unassembled WGS sequence"/>
</dbReference>
<organism evidence="6 7">
    <name type="scientific">Setaria italica</name>
    <name type="common">Foxtail millet</name>
    <name type="synonym">Panicum italicum</name>
    <dbReference type="NCBI Taxonomy" id="4555"/>
    <lineage>
        <taxon>Eukaryota</taxon>
        <taxon>Viridiplantae</taxon>
        <taxon>Streptophyta</taxon>
        <taxon>Embryophyta</taxon>
        <taxon>Tracheophyta</taxon>
        <taxon>Spermatophyta</taxon>
        <taxon>Magnoliopsida</taxon>
        <taxon>Liliopsida</taxon>
        <taxon>Poales</taxon>
        <taxon>Poaceae</taxon>
        <taxon>PACMAD clade</taxon>
        <taxon>Panicoideae</taxon>
        <taxon>Panicodae</taxon>
        <taxon>Paniceae</taxon>
        <taxon>Cenchrinae</taxon>
        <taxon>Setaria</taxon>
    </lineage>
</organism>
<gene>
    <name evidence="6" type="primary">LOC101780493</name>
    <name evidence="5" type="ORF">SETIT_8G134800v2</name>
</gene>
<sequence length="491" mass="52161">MATAAPHFVLVPLPAPGHILPMLDLAHLIAIHGAHATVVLTPVNAARNRAALDQAARAGLAVDFAEIPFPGPALGLPRGCESFDVLADWSQFATFYDALAMLADPLEAHLRSLPRLPDCLVGDSCCPWTSVVARRLGVLRFVFQGPSAFYLLAAHNLDRHGAYDAAADDLEPIEVPDFPVRAVVNRMTSLGLFQWPGPLERFRRDTVDAEATAGGLVFNTCAAVEGAFAEGYAAALGKKLWAVGPLCLVNADAGAIAGRGDEIADLLDADDRIVPWLDARPAASVVYVSFGSVVRLFPPQVAELAAALEASRRPFIWAAKETAAGGGLDAGFEDRVRGRGLVVRGWAPQMTILSHPAVGGFLTHCGWSSIQESLAHGVPMVTWPHFVDQFMNEVLVVDVLGVGVRSGASVPLTHVALVMPGKVVNVQVGREDIKKAVAELMDEGPAAAARRVKAMELGRKMRAAMAEVGSSQTDVMDMVRHVTEVAKKSRG</sequence>
<evidence type="ECO:0000313" key="7">
    <source>
        <dbReference type="Proteomes" id="UP000004995"/>
    </source>
</evidence>
<reference evidence="5 7" key="1">
    <citation type="journal article" date="2012" name="Nat. Biotechnol.">
        <title>Reference genome sequence of the model plant Setaria.</title>
        <authorList>
            <person name="Bennetzen J.L."/>
            <person name="Schmutz J."/>
            <person name="Wang H."/>
            <person name="Percifield R."/>
            <person name="Hawkins J."/>
            <person name="Pontaroli A.C."/>
            <person name="Estep M."/>
            <person name="Feng L."/>
            <person name="Vaughn J.N."/>
            <person name="Grimwood J."/>
            <person name="Jenkins J."/>
            <person name="Barry K."/>
            <person name="Lindquist E."/>
            <person name="Hellsten U."/>
            <person name="Deshpande S."/>
            <person name="Wang X."/>
            <person name="Wu X."/>
            <person name="Mitros T."/>
            <person name="Triplett J."/>
            <person name="Yang X."/>
            <person name="Ye C.Y."/>
            <person name="Mauro-Herrera M."/>
            <person name="Wang L."/>
            <person name="Li P."/>
            <person name="Sharma M."/>
            <person name="Sharma R."/>
            <person name="Ronald P.C."/>
            <person name="Panaud O."/>
            <person name="Kellogg E.A."/>
            <person name="Brutnell T.P."/>
            <person name="Doust A.N."/>
            <person name="Tuskan G.A."/>
            <person name="Rokhsar D."/>
            <person name="Devos K.M."/>
        </authorList>
    </citation>
    <scope>NUCLEOTIDE SEQUENCE [LARGE SCALE GENOMIC DNA]</scope>
    <source>
        <strain evidence="7">cv. Yugu1</strain>
        <strain evidence="5">Yugu1</strain>
    </source>
</reference>
<dbReference type="AlphaFoldDB" id="K3ZI74"/>
<evidence type="ECO:0000256" key="2">
    <source>
        <dbReference type="ARBA" id="ARBA00022679"/>
    </source>
</evidence>
<dbReference type="EMBL" id="AGNK02004977">
    <property type="status" value="NOT_ANNOTATED_CDS"/>
    <property type="molecule type" value="Genomic_DNA"/>
</dbReference>
<proteinExistence type="inferred from homology"/>
<reference evidence="6" key="3">
    <citation type="submission" date="2018-08" db="UniProtKB">
        <authorList>
            <consortium name="EnsemblPlants"/>
        </authorList>
    </citation>
    <scope>IDENTIFICATION</scope>
    <source>
        <strain evidence="6">Yugu1</strain>
    </source>
</reference>
<keyword evidence="2 3" id="KW-0808">Transferase</keyword>
<comment type="similarity">
    <text evidence="1 3">Belongs to the UDP-glycosyltransferase family.</text>
</comment>
<dbReference type="EC" id="2.4.1.-" evidence="4"/>
<dbReference type="OMA" id="DSCCPWT"/>
<evidence type="ECO:0000313" key="6">
    <source>
        <dbReference type="EnsemblPlants" id="KQK94741"/>
    </source>
</evidence>
<dbReference type="InterPro" id="IPR035595">
    <property type="entry name" value="UDP_glycos_trans_CS"/>
</dbReference>
<evidence type="ECO:0000256" key="3">
    <source>
        <dbReference type="RuleBase" id="RU003718"/>
    </source>
</evidence>
<dbReference type="HOGENOM" id="CLU_001724_2_2_1"/>
<dbReference type="GO" id="GO:0035251">
    <property type="term" value="F:UDP-glucosyltransferase activity"/>
    <property type="evidence" value="ECO:0000318"/>
    <property type="project" value="GO_Central"/>
</dbReference>
<dbReference type="PANTHER" id="PTHR48047">
    <property type="entry name" value="GLYCOSYLTRANSFERASE"/>
    <property type="match status" value="1"/>
</dbReference>
<dbReference type="PROSITE" id="PS00375">
    <property type="entry name" value="UDPGT"/>
    <property type="match status" value="1"/>
</dbReference>
<dbReference type="KEGG" id="sita:101780493"/>
<dbReference type="Gramene" id="KQK94741">
    <property type="protein sequence ID" value="KQK94741"/>
    <property type="gene ID" value="SETIT_026276mg"/>
</dbReference>
<dbReference type="SUPFAM" id="SSF53756">
    <property type="entry name" value="UDP-Glycosyltransferase/glycogen phosphorylase"/>
    <property type="match status" value="1"/>
</dbReference>
<evidence type="ECO:0000256" key="1">
    <source>
        <dbReference type="ARBA" id="ARBA00009995"/>
    </source>
</evidence>
<evidence type="ECO:0000313" key="5">
    <source>
        <dbReference type="EMBL" id="RCV38344.1"/>
    </source>
</evidence>
<dbReference type="PANTHER" id="PTHR48047:SF216">
    <property type="entry name" value="GLYCOSYLTRANSFERASE"/>
    <property type="match status" value="1"/>
</dbReference>